<comment type="function">
    <text evidence="9">Part of the tripartite ATP-independent periplasmic (TRAP) transport system.</text>
</comment>
<evidence type="ECO:0000256" key="7">
    <source>
        <dbReference type="ARBA" id="ARBA00023136"/>
    </source>
</evidence>
<keyword evidence="6 9" id="KW-1133">Transmembrane helix</keyword>
<feature type="transmembrane region" description="Helical" evidence="9">
    <location>
        <begin position="140"/>
        <end position="161"/>
    </location>
</feature>
<dbReference type="OrthoDB" id="4250245at2"/>
<dbReference type="InterPro" id="IPR055348">
    <property type="entry name" value="DctQ"/>
</dbReference>
<comment type="subunit">
    <text evidence="9">The complex comprises the extracytoplasmic solute receptor protein and the two transmembrane proteins.</text>
</comment>
<dbReference type="GO" id="GO:0005886">
    <property type="term" value="C:plasma membrane"/>
    <property type="evidence" value="ECO:0007669"/>
    <property type="project" value="UniProtKB-SubCell"/>
</dbReference>
<evidence type="ECO:0000313" key="12">
    <source>
        <dbReference type="Proteomes" id="UP000199118"/>
    </source>
</evidence>
<reference evidence="11 12" key="1">
    <citation type="submission" date="2016-10" db="EMBL/GenBank/DDBJ databases">
        <authorList>
            <person name="de Groot N.N."/>
        </authorList>
    </citation>
    <scope>NUCLEOTIDE SEQUENCE [LARGE SCALE GENOMIC DNA]</scope>
    <source>
        <strain evidence="11 12">DSM 17890</strain>
    </source>
</reference>
<feature type="domain" description="Tripartite ATP-independent periplasmic transporters DctQ component" evidence="10">
    <location>
        <begin position="35"/>
        <end position="167"/>
    </location>
</feature>
<feature type="transmembrane region" description="Helical" evidence="9">
    <location>
        <begin position="53"/>
        <end position="75"/>
    </location>
</feature>
<dbReference type="AlphaFoldDB" id="A0A1H2QC12"/>
<accession>A0A1H2QC12</accession>
<keyword evidence="4 9" id="KW-0997">Cell inner membrane</keyword>
<keyword evidence="2 9" id="KW-0813">Transport</keyword>
<dbReference type="Proteomes" id="UP000199118">
    <property type="component" value="Unassembled WGS sequence"/>
</dbReference>
<evidence type="ECO:0000256" key="2">
    <source>
        <dbReference type="ARBA" id="ARBA00022448"/>
    </source>
</evidence>
<evidence type="ECO:0000259" key="10">
    <source>
        <dbReference type="Pfam" id="PF04290"/>
    </source>
</evidence>
<evidence type="ECO:0000256" key="9">
    <source>
        <dbReference type="RuleBase" id="RU369079"/>
    </source>
</evidence>
<dbReference type="RefSeq" id="WP_092679110.1">
    <property type="nucleotide sequence ID" value="NZ_FNMZ01000001.1"/>
</dbReference>
<feature type="transmembrane region" description="Helical" evidence="9">
    <location>
        <begin position="96"/>
        <end position="120"/>
    </location>
</feature>
<evidence type="ECO:0000256" key="8">
    <source>
        <dbReference type="ARBA" id="ARBA00038436"/>
    </source>
</evidence>
<dbReference type="STRING" id="356660.SAMN05444336_1013"/>
<evidence type="ECO:0000256" key="3">
    <source>
        <dbReference type="ARBA" id="ARBA00022475"/>
    </source>
</evidence>
<keyword evidence="5 9" id="KW-0812">Transmembrane</keyword>
<evidence type="ECO:0000256" key="5">
    <source>
        <dbReference type="ARBA" id="ARBA00022692"/>
    </source>
</evidence>
<keyword evidence="12" id="KW-1185">Reference proteome</keyword>
<dbReference type="PANTHER" id="PTHR35011">
    <property type="entry name" value="2,3-DIKETO-L-GULONATE TRAP TRANSPORTER SMALL PERMEASE PROTEIN YIAM"/>
    <property type="match status" value="1"/>
</dbReference>
<proteinExistence type="inferred from homology"/>
<dbReference type="Pfam" id="PF04290">
    <property type="entry name" value="DctQ"/>
    <property type="match status" value="1"/>
</dbReference>
<protein>
    <recommendedName>
        <fullName evidence="9">TRAP transporter small permease protein</fullName>
    </recommendedName>
</protein>
<sequence>MTTQGRRPGIGRLWATIDRLVEILMWGGGIAVLLMMTHVTADVISRAVLGGSLPGTTLIVSEYYMVACAFLPLAYTERLGQHITMDALSGRLAPRALRVQAACGHAVTLVVFALLTYSAWLTAMKKYKLGAFDMESGLRLYVWPAYWLLPAGCGALCLLVAMRLIQFATGNLPPAASHSEVGAA</sequence>
<comment type="similarity">
    <text evidence="8 9">Belongs to the TRAP transporter small permease family.</text>
</comment>
<evidence type="ECO:0000256" key="1">
    <source>
        <dbReference type="ARBA" id="ARBA00004429"/>
    </source>
</evidence>
<dbReference type="PANTHER" id="PTHR35011:SF10">
    <property type="entry name" value="TRAP TRANSPORTER SMALL PERMEASE PROTEIN"/>
    <property type="match status" value="1"/>
</dbReference>
<keyword evidence="3" id="KW-1003">Cell membrane</keyword>
<organism evidence="11 12">
    <name type="scientific">Albimonas donghaensis</name>
    <dbReference type="NCBI Taxonomy" id="356660"/>
    <lineage>
        <taxon>Bacteria</taxon>
        <taxon>Pseudomonadati</taxon>
        <taxon>Pseudomonadota</taxon>
        <taxon>Alphaproteobacteria</taxon>
        <taxon>Rhodobacterales</taxon>
        <taxon>Paracoccaceae</taxon>
        <taxon>Albimonas</taxon>
    </lineage>
</organism>
<dbReference type="GO" id="GO:0022857">
    <property type="term" value="F:transmembrane transporter activity"/>
    <property type="evidence" value="ECO:0007669"/>
    <property type="project" value="UniProtKB-UniRule"/>
</dbReference>
<evidence type="ECO:0000313" key="11">
    <source>
        <dbReference type="EMBL" id="SDW04470.1"/>
    </source>
</evidence>
<gene>
    <name evidence="11" type="ORF">SAMN05444336_1013</name>
</gene>
<name>A0A1H2QC12_9RHOB</name>
<dbReference type="EMBL" id="FNMZ01000001">
    <property type="protein sequence ID" value="SDW04470.1"/>
    <property type="molecule type" value="Genomic_DNA"/>
</dbReference>
<keyword evidence="7 9" id="KW-0472">Membrane</keyword>
<feature type="transmembrane region" description="Helical" evidence="9">
    <location>
        <begin position="20"/>
        <end position="41"/>
    </location>
</feature>
<evidence type="ECO:0000256" key="6">
    <source>
        <dbReference type="ARBA" id="ARBA00022989"/>
    </source>
</evidence>
<dbReference type="GO" id="GO:0015740">
    <property type="term" value="P:C4-dicarboxylate transport"/>
    <property type="evidence" value="ECO:0007669"/>
    <property type="project" value="TreeGrafter"/>
</dbReference>
<dbReference type="InterPro" id="IPR007387">
    <property type="entry name" value="TRAP_DctQ"/>
</dbReference>
<evidence type="ECO:0000256" key="4">
    <source>
        <dbReference type="ARBA" id="ARBA00022519"/>
    </source>
</evidence>
<comment type="subcellular location">
    <subcellularLocation>
        <location evidence="1 9">Cell inner membrane</location>
        <topology evidence="1 9">Multi-pass membrane protein</topology>
    </subcellularLocation>
</comment>